<name>A0ABQ7WN42_SOLTU</name>
<feature type="domain" description="Reverse transcriptase" evidence="1">
    <location>
        <begin position="211"/>
        <end position="289"/>
    </location>
</feature>
<dbReference type="InterPro" id="IPR051320">
    <property type="entry name" value="Viral_Replic_Matur_Polypro"/>
</dbReference>
<evidence type="ECO:0000259" key="1">
    <source>
        <dbReference type="Pfam" id="PF00078"/>
    </source>
</evidence>
<reference evidence="2 3" key="1">
    <citation type="journal article" date="2021" name="bioRxiv">
        <title>Chromosome-scale and haplotype-resolved genome assembly of a tetraploid potato cultivar.</title>
        <authorList>
            <person name="Sun H."/>
            <person name="Jiao W.-B."/>
            <person name="Krause K."/>
            <person name="Campoy J.A."/>
            <person name="Goel M."/>
            <person name="Folz-Donahue K."/>
            <person name="Kukat C."/>
            <person name="Huettel B."/>
            <person name="Schneeberger K."/>
        </authorList>
    </citation>
    <scope>NUCLEOTIDE SEQUENCE [LARGE SCALE GENOMIC DNA]</scope>
    <source>
        <strain evidence="2">SolTubOtavaFocal</strain>
        <tissue evidence="2">Leaves</tissue>
    </source>
</reference>
<dbReference type="EMBL" id="JAIVGD010000001">
    <property type="protein sequence ID" value="KAH0781397.1"/>
    <property type="molecule type" value="Genomic_DNA"/>
</dbReference>
<dbReference type="Proteomes" id="UP000826656">
    <property type="component" value="Unassembled WGS sequence"/>
</dbReference>
<organism evidence="2 3">
    <name type="scientific">Solanum tuberosum</name>
    <name type="common">Potato</name>
    <dbReference type="NCBI Taxonomy" id="4113"/>
    <lineage>
        <taxon>Eukaryota</taxon>
        <taxon>Viridiplantae</taxon>
        <taxon>Streptophyta</taxon>
        <taxon>Embryophyta</taxon>
        <taxon>Tracheophyta</taxon>
        <taxon>Spermatophyta</taxon>
        <taxon>Magnoliopsida</taxon>
        <taxon>eudicotyledons</taxon>
        <taxon>Gunneridae</taxon>
        <taxon>Pentapetalae</taxon>
        <taxon>asterids</taxon>
        <taxon>lamiids</taxon>
        <taxon>Solanales</taxon>
        <taxon>Solanaceae</taxon>
        <taxon>Solanoideae</taxon>
        <taxon>Solaneae</taxon>
        <taxon>Solanum</taxon>
    </lineage>
</organism>
<gene>
    <name evidence="2" type="ORF">KY290_000995</name>
</gene>
<comment type="caution">
    <text evidence="2">The sequence shown here is derived from an EMBL/GenBank/DDBJ whole genome shotgun (WGS) entry which is preliminary data.</text>
</comment>
<dbReference type="Pfam" id="PF00078">
    <property type="entry name" value="RVT_1"/>
    <property type="match status" value="1"/>
</dbReference>
<dbReference type="PANTHER" id="PTHR33064:SF37">
    <property type="entry name" value="RIBONUCLEASE H"/>
    <property type="match status" value="1"/>
</dbReference>
<dbReference type="InterPro" id="IPR000477">
    <property type="entry name" value="RT_dom"/>
</dbReference>
<keyword evidence="3" id="KW-1185">Reference proteome</keyword>
<dbReference type="PANTHER" id="PTHR33064">
    <property type="entry name" value="POL PROTEIN"/>
    <property type="match status" value="1"/>
</dbReference>
<dbReference type="InterPro" id="IPR043502">
    <property type="entry name" value="DNA/RNA_pol_sf"/>
</dbReference>
<accession>A0ABQ7WN42</accession>
<protein>
    <recommendedName>
        <fullName evidence="1">Reverse transcriptase domain-containing protein</fullName>
    </recommendedName>
</protein>
<evidence type="ECO:0000313" key="3">
    <source>
        <dbReference type="Proteomes" id="UP000826656"/>
    </source>
</evidence>
<evidence type="ECO:0000313" key="2">
    <source>
        <dbReference type="EMBL" id="KAH0781397.1"/>
    </source>
</evidence>
<dbReference type="Gene3D" id="3.10.10.10">
    <property type="entry name" value="HIV Type 1 Reverse Transcriptase, subunit A, domain 1"/>
    <property type="match status" value="1"/>
</dbReference>
<proteinExistence type="predicted"/>
<sequence>MYDMLSIQPNGIDLSRSSCINAPTVLPKEQWIPYFQNFNTASKGILTTRVITNNPITIEFFPGVQFRTKLLGIIPGTDLIIGFDSYKQLNDRLKVKTQGIAFGDNFKQSTTTTRLLTITEDERVKNIKSQLVEESCDDSHKEFMKKHDNPLWLNKEFFISIPFKRNENINLTRASHSGMNPKHLQLAKKECDELLEYELIEPSDSQWSCEAFYVNKRAEQTRAKTKYFSKFDLKSGFWQLGIHPEDKSTMVFCIPDHHYQWKFMLFGLKPAPSLFQKAMIKIFQPILHTSLDEIDFLGMHFTHGAYIPGPHICEELVKFPDTNFTVKQLQ</sequence>
<dbReference type="SUPFAM" id="SSF56672">
    <property type="entry name" value="DNA/RNA polymerases"/>
    <property type="match status" value="1"/>
</dbReference>